<name>A0A934IQ29_9HYPH</name>
<dbReference type="Proteomes" id="UP000609531">
    <property type="component" value="Unassembled WGS sequence"/>
</dbReference>
<keyword evidence="1" id="KW-0732">Signal</keyword>
<organism evidence="2 3">
    <name type="scientific">Acuticoccus mangrovi</name>
    <dbReference type="NCBI Taxonomy" id="2796142"/>
    <lineage>
        <taxon>Bacteria</taxon>
        <taxon>Pseudomonadati</taxon>
        <taxon>Pseudomonadota</taxon>
        <taxon>Alphaproteobacteria</taxon>
        <taxon>Hyphomicrobiales</taxon>
        <taxon>Amorphaceae</taxon>
        <taxon>Acuticoccus</taxon>
    </lineage>
</organism>
<keyword evidence="3" id="KW-1185">Reference proteome</keyword>
<reference evidence="2" key="1">
    <citation type="submission" date="2020-12" db="EMBL/GenBank/DDBJ databases">
        <title>Bacterial taxonomy.</title>
        <authorList>
            <person name="Pan X."/>
        </authorList>
    </citation>
    <scope>NUCLEOTIDE SEQUENCE</scope>
    <source>
        <strain evidence="2">B2012</strain>
    </source>
</reference>
<dbReference type="AlphaFoldDB" id="A0A934IQ29"/>
<evidence type="ECO:0000313" key="3">
    <source>
        <dbReference type="Proteomes" id="UP000609531"/>
    </source>
</evidence>
<feature type="signal peptide" evidence="1">
    <location>
        <begin position="1"/>
        <end position="20"/>
    </location>
</feature>
<feature type="chain" id="PRO_5037450341" description="Outer membrane protein beta-barrel domain-containing protein" evidence="1">
    <location>
        <begin position="21"/>
        <end position="260"/>
    </location>
</feature>
<comment type="caution">
    <text evidence="2">The sequence shown here is derived from an EMBL/GenBank/DDBJ whole genome shotgun (WGS) entry which is preliminary data.</text>
</comment>
<evidence type="ECO:0008006" key="4">
    <source>
        <dbReference type="Google" id="ProtNLM"/>
    </source>
</evidence>
<dbReference type="RefSeq" id="WP_211110194.1">
    <property type="nucleotide sequence ID" value="NZ_JAEKJA010000007.1"/>
</dbReference>
<evidence type="ECO:0000313" key="2">
    <source>
        <dbReference type="EMBL" id="MBJ3775965.1"/>
    </source>
</evidence>
<protein>
    <recommendedName>
        <fullName evidence="4">Outer membrane protein beta-barrel domain-containing protein</fullName>
    </recommendedName>
</protein>
<dbReference type="EMBL" id="JAEKJA010000007">
    <property type="protein sequence ID" value="MBJ3775965.1"/>
    <property type="molecule type" value="Genomic_DNA"/>
</dbReference>
<proteinExistence type="predicted"/>
<accession>A0A934IQ29</accession>
<sequence length="260" mass="27339">MYRWLKALPILVLWAGSAAAADLTPPAPEPPAPEVFDSRWSVAGGAYLWAASLDGRVGAGSVGPGDVHASFGDIFKNLDMAFMAAGEVRYDRFGVFADLVYTRVSADGTDPGSGIYLKATNSVVVGTLLGEARVFEQGKTSADVMAGARLWSVSAKLTGTPPGGPSQSVSGDEVWVDPMVGVKGQLQGNSPWYVMGWAMIGGFGVSADLDWDVMGGVGYRVTDHISLLAGYRALGVDYSHGNFTYDVVEHGPVVSAVLRF</sequence>
<gene>
    <name evidence="2" type="ORF">JCR33_09725</name>
</gene>
<evidence type="ECO:0000256" key="1">
    <source>
        <dbReference type="SAM" id="SignalP"/>
    </source>
</evidence>